<keyword evidence="1" id="KW-0479">Metal-binding</keyword>
<dbReference type="GO" id="GO:0033389">
    <property type="term" value="P:putrescine biosynthetic process from arginine, via agmatine"/>
    <property type="evidence" value="ECO:0007669"/>
    <property type="project" value="TreeGrafter"/>
</dbReference>
<dbReference type="RefSeq" id="WP_073044148.1">
    <property type="nucleotide sequence ID" value="NZ_FQUO01000010.1"/>
</dbReference>
<dbReference type="GO" id="GO:0046872">
    <property type="term" value="F:metal ion binding"/>
    <property type="evidence" value="ECO:0007669"/>
    <property type="project" value="UniProtKB-KW"/>
</dbReference>
<dbReference type="EMBL" id="FQUO01000010">
    <property type="protein sequence ID" value="SHF61153.1"/>
    <property type="molecule type" value="Genomic_DNA"/>
</dbReference>
<proteinExistence type="inferred from homology"/>
<dbReference type="Proteomes" id="UP000184368">
    <property type="component" value="Unassembled WGS sequence"/>
</dbReference>
<evidence type="ECO:0000256" key="1">
    <source>
        <dbReference type="ARBA" id="ARBA00022723"/>
    </source>
</evidence>
<sequence length="376" mass="43143">MYDTLSELLLPIDKMMISEDMGYREGQIGYTILAHEDEGLPDFEHADIVLVGCTEQRGAGLLHDNTAADAIRQEFYNLYYWHHDIQIADLGNIRTGKTVADTYAALKMVLHELNESGKLVVVLGGSHDLTLAQYHCFADDKQQIDAVGVDAVVDIHIESPLKSEKFLLDILTAEPNFMGHYSHLAFQSFFVHPRMLETMDKLRFDCYRVGHVREKIDEIEPSIRGSHILSFDITAIANAYAPANTFSPNGLTGEDACVIMQYAGMSTHMRNIGIYGFRPEQDRDNLTARQISQMLWYLVDGRSRGLREAHITERESFNEFHTTFSDVATTFLQSKRTGRWWMQMPNKKFISCSYRDYQVAAQNEYPERYLRYLERP</sequence>
<evidence type="ECO:0000256" key="3">
    <source>
        <dbReference type="PROSITE-ProRule" id="PRU00742"/>
    </source>
</evidence>
<dbReference type="OrthoDB" id="931936at2"/>
<dbReference type="GO" id="GO:0008783">
    <property type="term" value="F:agmatinase activity"/>
    <property type="evidence" value="ECO:0007669"/>
    <property type="project" value="TreeGrafter"/>
</dbReference>
<evidence type="ECO:0000313" key="4">
    <source>
        <dbReference type="EMBL" id="SHF61153.1"/>
    </source>
</evidence>
<dbReference type="InterPro" id="IPR006035">
    <property type="entry name" value="Ureohydrolase"/>
</dbReference>
<dbReference type="PANTHER" id="PTHR11358">
    <property type="entry name" value="ARGINASE/AGMATINASE"/>
    <property type="match status" value="1"/>
</dbReference>
<dbReference type="SUPFAM" id="SSF52768">
    <property type="entry name" value="Arginase/deacetylase"/>
    <property type="match status" value="1"/>
</dbReference>
<dbReference type="PANTHER" id="PTHR11358:SF26">
    <property type="entry name" value="GUANIDINO ACID HYDROLASE, MITOCHONDRIAL"/>
    <property type="match status" value="1"/>
</dbReference>
<dbReference type="CDD" id="cd09988">
    <property type="entry name" value="Formimidoylglutamase"/>
    <property type="match status" value="1"/>
</dbReference>
<gene>
    <name evidence="4" type="ORF">SAMN05444008_11048</name>
</gene>
<dbReference type="Pfam" id="PF00491">
    <property type="entry name" value="Arginase"/>
    <property type="match status" value="1"/>
</dbReference>
<reference evidence="4 5" key="1">
    <citation type="submission" date="2016-11" db="EMBL/GenBank/DDBJ databases">
        <authorList>
            <person name="Jaros S."/>
            <person name="Januszkiewicz K."/>
            <person name="Wedrychowicz H."/>
        </authorList>
    </citation>
    <scope>NUCLEOTIDE SEQUENCE [LARGE SCALE GENOMIC DNA]</scope>
    <source>
        <strain evidence="4 5">DSM 26897</strain>
    </source>
</reference>
<dbReference type="InterPro" id="IPR023696">
    <property type="entry name" value="Ureohydrolase_dom_sf"/>
</dbReference>
<dbReference type="AlphaFoldDB" id="A0A1M5D287"/>
<evidence type="ECO:0000256" key="2">
    <source>
        <dbReference type="ARBA" id="ARBA00022801"/>
    </source>
</evidence>
<evidence type="ECO:0000313" key="5">
    <source>
        <dbReference type="Proteomes" id="UP000184368"/>
    </source>
</evidence>
<name>A0A1M5D287_9BACT</name>
<dbReference type="PROSITE" id="PS51409">
    <property type="entry name" value="ARGINASE_2"/>
    <property type="match status" value="1"/>
</dbReference>
<keyword evidence="2" id="KW-0378">Hydrolase</keyword>
<organism evidence="4 5">
    <name type="scientific">Cnuella takakiae</name>
    <dbReference type="NCBI Taxonomy" id="1302690"/>
    <lineage>
        <taxon>Bacteria</taxon>
        <taxon>Pseudomonadati</taxon>
        <taxon>Bacteroidota</taxon>
        <taxon>Chitinophagia</taxon>
        <taxon>Chitinophagales</taxon>
        <taxon>Chitinophagaceae</taxon>
        <taxon>Cnuella</taxon>
    </lineage>
</organism>
<dbReference type="STRING" id="1302690.BUE76_21230"/>
<accession>A0A1M5D287</accession>
<dbReference type="Gene3D" id="3.40.800.10">
    <property type="entry name" value="Ureohydrolase domain"/>
    <property type="match status" value="1"/>
</dbReference>
<comment type="similarity">
    <text evidence="3">Belongs to the arginase family.</text>
</comment>
<keyword evidence="5" id="KW-1185">Reference proteome</keyword>
<protein>
    <submittedName>
        <fullName evidence="4">Arginase family enzyme</fullName>
    </submittedName>
</protein>